<dbReference type="RefSeq" id="WP_052553856.1">
    <property type="nucleotide sequence ID" value="NZ_JMCC02000075.1"/>
</dbReference>
<gene>
    <name evidence="1" type="ORF">DB30_06890</name>
</gene>
<reference evidence="1 2" key="1">
    <citation type="submission" date="2014-12" db="EMBL/GenBank/DDBJ databases">
        <title>Genome assembly of Enhygromyxa salina DSM 15201.</title>
        <authorList>
            <person name="Sharma G."/>
            <person name="Subramanian S."/>
        </authorList>
    </citation>
    <scope>NUCLEOTIDE SEQUENCE [LARGE SCALE GENOMIC DNA]</scope>
    <source>
        <strain evidence="1 2">DSM 15201</strain>
    </source>
</reference>
<comment type="caution">
    <text evidence="1">The sequence shown here is derived from an EMBL/GenBank/DDBJ whole genome shotgun (WGS) entry which is preliminary data.</text>
</comment>
<organism evidence="1 2">
    <name type="scientific">Enhygromyxa salina</name>
    <dbReference type="NCBI Taxonomy" id="215803"/>
    <lineage>
        <taxon>Bacteria</taxon>
        <taxon>Pseudomonadati</taxon>
        <taxon>Myxococcota</taxon>
        <taxon>Polyangia</taxon>
        <taxon>Nannocystales</taxon>
        <taxon>Nannocystaceae</taxon>
        <taxon>Enhygromyxa</taxon>
    </lineage>
</organism>
<evidence type="ECO:0000313" key="2">
    <source>
        <dbReference type="Proteomes" id="UP000031599"/>
    </source>
</evidence>
<accession>A0A0C1ZTC4</accession>
<sequence length="162" mass="17428">MRWFLDIFTRDADPEPQAISAAGEVGGRIDITGIVEAIEASNDLKSPLDGSPAVALHYVAHIRAVGQHTEEIDGLVIQGSEGRDFILRDDSGAALIQLEPGSSVARLHAHVITTHGAGNEINVEAIVPGDRVRVRGRIRAVLDEAEARWCCVVQANELEHAQ</sequence>
<name>A0A0C1ZTC4_9BACT</name>
<dbReference type="EMBL" id="JMCC02000075">
    <property type="protein sequence ID" value="KIG14288.1"/>
    <property type="molecule type" value="Genomic_DNA"/>
</dbReference>
<evidence type="ECO:0000313" key="1">
    <source>
        <dbReference type="EMBL" id="KIG14288.1"/>
    </source>
</evidence>
<proteinExistence type="predicted"/>
<dbReference type="AlphaFoldDB" id="A0A0C1ZTC4"/>
<dbReference type="Proteomes" id="UP000031599">
    <property type="component" value="Unassembled WGS sequence"/>
</dbReference>
<protein>
    <submittedName>
        <fullName evidence="1">Uncharacterized protein</fullName>
    </submittedName>
</protein>